<dbReference type="PROSITE" id="PS50181">
    <property type="entry name" value="FBOX"/>
    <property type="match status" value="1"/>
</dbReference>
<reference evidence="3" key="1">
    <citation type="submission" date="2017-10" db="EMBL/GenBank/DDBJ databases">
        <title>Rapid genome shrinkage in a self-fertile nematode reveals novel sperm competition proteins.</title>
        <authorList>
            <person name="Yin D."/>
            <person name="Schwarz E.M."/>
            <person name="Thomas C.G."/>
            <person name="Felde R.L."/>
            <person name="Korf I.F."/>
            <person name="Cutter A.D."/>
            <person name="Schartner C.M."/>
            <person name="Ralston E.J."/>
            <person name="Meyer B.J."/>
            <person name="Haag E.S."/>
        </authorList>
    </citation>
    <scope>NUCLEOTIDE SEQUENCE [LARGE SCALE GENOMIC DNA]</scope>
    <source>
        <strain evidence="3">JU1422</strain>
    </source>
</reference>
<protein>
    <recommendedName>
        <fullName evidence="1">F-box domain-containing protein</fullName>
    </recommendedName>
</protein>
<dbReference type="GO" id="GO:0045087">
    <property type="term" value="P:innate immune response"/>
    <property type="evidence" value="ECO:0007669"/>
    <property type="project" value="TreeGrafter"/>
</dbReference>
<dbReference type="EMBL" id="PDUG01000007">
    <property type="protein sequence ID" value="PIC14699.1"/>
    <property type="molecule type" value="Genomic_DNA"/>
</dbReference>
<dbReference type="PANTHER" id="PTHR23015:SF4">
    <property type="entry name" value="DUF38 DOMAIN-CONTAINING PROTEIN-RELATED"/>
    <property type="match status" value="1"/>
</dbReference>
<evidence type="ECO:0000259" key="1">
    <source>
        <dbReference type="PROSITE" id="PS50181"/>
    </source>
</evidence>
<name>A0A2G5SIF7_9PELO</name>
<dbReference type="PANTHER" id="PTHR23015">
    <property type="entry name" value="UNCHARACTERIZED C.ELEGANS PROTEIN"/>
    <property type="match status" value="1"/>
</dbReference>
<evidence type="ECO:0000313" key="2">
    <source>
        <dbReference type="EMBL" id="PIC14699.1"/>
    </source>
</evidence>
<dbReference type="InterPro" id="IPR002900">
    <property type="entry name" value="DUF38/FTH_CAE_spp"/>
</dbReference>
<feature type="domain" description="F-box" evidence="1">
    <location>
        <begin position="74"/>
        <end position="121"/>
    </location>
</feature>
<dbReference type="Proteomes" id="UP000230233">
    <property type="component" value="Unassembled WGS sequence"/>
</dbReference>
<organism evidence="2 3">
    <name type="scientific">Caenorhabditis nigoni</name>
    <dbReference type="NCBI Taxonomy" id="1611254"/>
    <lineage>
        <taxon>Eukaryota</taxon>
        <taxon>Metazoa</taxon>
        <taxon>Ecdysozoa</taxon>
        <taxon>Nematoda</taxon>
        <taxon>Chromadorea</taxon>
        <taxon>Rhabditida</taxon>
        <taxon>Rhabditina</taxon>
        <taxon>Rhabditomorpha</taxon>
        <taxon>Rhabditoidea</taxon>
        <taxon>Rhabditidae</taxon>
        <taxon>Peloderinae</taxon>
        <taxon>Caenorhabditis</taxon>
    </lineage>
</organism>
<gene>
    <name evidence="2" type="ORF">B9Z55_026922</name>
</gene>
<dbReference type="InterPro" id="IPR040161">
    <property type="entry name" value="FB224"/>
</dbReference>
<dbReference type="Pfam" id="PF17906">
    <property type="entry name" value="HTH_48"/>
    <property type="match status" value="1"/>
</dbReference>
<keyword evidence="3" id="KW-1185">Reference proteome</keyword>
<dbReference type="CDD" id="cd22150">
    <property type="entry name" value="F-box_CeFBXA-like"/>
    <property type="match status" value="1"/>
</dbReference>
<proteinExistence type="predicted"/>
<dbReference type="InterPro" id="IPR001810">
    <property type="entry name" value="F-box_dom"/>
</dbReference>
<sequence length="335" mass="39683">MKKPSKVIKNKSHYLKTCISNEVNKKIPIFDSYRNFCKQFGQNAMKYPDFEFWYYRFYHGQMDFDYDRSMDPVPKTIMDMPVTLMFKITENLDIKERINLRTMNQAIKDIVDSHAPIFDGIEISGHRTSLFWKENNTIVEFSQDKKGSALCTFSKSGFTSLMKKGLEYMNLLFKIPKIKTNCLTLKLTEASSELKVPNVQMPERGQVLRFFETEQFKQAKHVQLKKFRVNQEDLVRFSHLKSFKFELNTCEEVDFQRIREMISTFEQLESCELNILNFPEFTVRPIGEALGADFPFGPLKKAVIHRYRIPESNEYLEFELEEKLCWCHIKIVKIR</sequence>
<comment type="caution">
    <text evidence="2">The sequence shown here is derived from an EMBL/GenBank/DDBJ whole genome shotgun (WGS) entry which is preliminary data.</text>
</comment>
<dbReference type="InterPro" id="IPR041426">
    <property type="entry name" value="Mos1_HTH"/>
</dbReference>
<accession>A0A2G5SIF7</accession>
<dbReference type="Pfam" id="PF01827">
    <property type="entry name" value="FTH"/>
    <property type="match status" value="1"/>
</dbReference>
<evidence type="ECO:0000313" key="3">
    <source>
        <dbReference type="Proteomes" id="UP000230233"/>
    </source>
</evidence>
<dbReference type="AlphaFoldDB" id="A0A2G5SIF7"/>